<feature type="transmembrane region" description="Helical" evidence="4">
    <location>
        <begin position="350"/>
        <end position="371"/>
    </location>
</feature>
<feature type="domain" description="3-beta hydroxysteroid dehydrogenase/isomerase" evidence="5">
    <location>
        <begin position="89"/>
        <end position="350"/>
    </location>
</feature>
<reference evidence="6 7" key="1">
    <citation type="journal article" date="2019" name="PLoS Biol.">
        <title>Sex chromosomes control vertical transmission of feminizing Wolbachia symbionts in an isopod.</title>
        <authorList>
            <person name="Becking T."/>
            <person name="Chebbi M.A."/>
            <person name="Giraud I."/>
            <person name="Moumen B."/>
            <person name="Laverre T."/>
            <person name="Caubet Y."/>
            <person name="Peccoud J."/>
            <person name="Gilbert C."/>
            <person name="Cordaux R."/>
        </authorList>
    </citation>
    <scope>NUCLEOTIDE SEQUENCE [LARGE SCALE GENOMIC DNA]</scope>
    <source>
        <strain evidence="6">ANa2</strain>
        <tissue evidence="6">Whole body excluding digestive tract and cuticle</tissue>
    </source>
</reference>
<evidence type="ECO:0000313" key="7">
    <source>
        <dbReference type="Proteomes" id="UP000326759"/>
    </source>
</evidence>
<sequence length="411" mass="46648">MEEIVVCVIGGAGFLGQHLVKELQKWNHRQEERRKSKLSEKISSNVKNDLQHPGEENDDDQIISLESDDEFDDLILLEDEDYETSHIIIKELKVLDIKPFEPLFEFDKSPRITYKYCDIRRESQVAAELEGVKIVFHCAAATKSIWGNQTKDKEEDDIYWETNLEGTENVISGCRKANVKVLVYTSTIAAVMGQKWIAGHTETLTPQVKENKLIFGTYGRSRIRAEAIVLDAHKTETENETQLLTTVLRPVGLYGEGDDKLIPPFIELARRCKGKLPAIGTEFSFHQFTYAGNAAYAHICAMNQLLRKNVHPLRDCGGVPIYISDNSPVGTTNHVLQPFLQHFGLKTSPLVNIPVSFLLMYSAILSMWATIWRNLGWPSKLENTTPTIHFAKHSSKRCCRQQSTSRTFVKI</sequence>
<evidence type="ECO:0000313" key="6">
    <source>
        <dbReference type="EMBL" id="KAB7508212.1"/>
    </source>
</evidence>
<dbReference type="GO" id="GO:0006694">
    <property type="term" value="P:steroid biosynthetic process"/>
    <property type="evidence" value="ECO:0007669"/>
    <property type="project" value="InterPro"/>
</dbReference>
<dbReference type="Proteomes" id="UP000326759">
    <property type="component" value="Unassembled WGS sequence"/>
</dbReference>
<dbReference type="PANTHER" id="PTHR43245">
    <property type="entry name" value="BIFUNCTIONAL POLYMYXIN RESISTANCE PROTEIN ARNA"/>
    <property type="match status" value="1"/>
</dbReference>
<comment type="similarity">
    <text evidence="1">Belongs to the 3-beta-HSD family.</text>
</comment>
<evidence type="ECO:0000256" key="1">
    <source>
        <dbReference type="ARBA" id="ARBA00009219"/>
    </source>
</evidence>
<keyword evidence="4" id="KW-0472">Membrane</keyword>
<protein>
    <submittedName>
        <fullName evidence="6">3beta-hydroxysteroid-dehydrogenase/decarboxylase isoform 1</fullName>
    </submittedName>
</protein>
<keyword evidence="4" id="KW-1133">Transmembrane helix</keyword>
<dbReference type="Pfam" id="PF01073">
    <property type="entry name" value="3Beta_HSD"/>
    <property type="match status" value="1"/>
</dbReference>
<dbReference type="SUPFAM" id="SSF51735">
    <property type="entry name" value="NAD(P)-binding Rossmann-fold domains"/>
    <property type="match status" value="1"/>
</dbReference>
<feature type="compositionally biased region" description="Basic and acidic residues" evidence="3">
    <location>
        <begin position="31"/>
        <end position="40"/>
    </location>
</feature>
<dbReference type="OrthoDB" id="2735536at2759"/>
<keyword evidence="2" id="KW-0560">Oxidoreductase</keyword>
<organism evidence="6 7">
    <name type="scientific">Armadillidium nasatum</name>
    <dbReference type="NCBI Taxonomy" id="96803"/>
    <lineage>
        <taxon>Eukaryota</taxon>
        <taxon>Metazoa</taxon>
        <taxon>Ecdysozoa</taxon>
        <taxon>Arthropoda</taxon>
        <taxon>Crustacea</taxon>
        <taxon>Multicrustacea</taxon>
        <taxon>Malacostraca</taxon>
        <taxon>Eumalacostraca</taxon>
        <taxon>Peracarida</taxon>
        <taxon>Isopoda</taxon>
        <taxon>Oniscidea</taxon>
        <taxon>Crinocheta</taxon>
        <taxon>Armadillidiidae</taxon>
        <taxon>Armadillidium</taxon>
    </lineage>
</organism>
<dbReference type="PANTHER" id="PTHR43245:SF51">
    <property type="entry name" value="SHORT CHAIN DEHYDROGENASE_REDUCTASE FAMILY 42E, MEMBER 2"/>
    <property type="match status" value="1"/>
</dbReference>
<dbReference type="InterPro" id="IPR036291">
    <property type="entry name" value="NAD(P)-bd_dom_sf"/>
</dbReference>
<dbReference type="InterPro" id="IPR002225">
    <property type="entry name" value="3Beta_OHSteriod_DH/Estase"/>
</dbReference>
<dbReference type="Gene3D" id="3.40.50.720">
    <property type="entry name" value="NAD(P)-binding Rossmann-like Domain"/>
    <property type="match status" value="1"/>
</dbReference>
<evidence type="ECO:0000256" key="4">
    <source>
        <dbReference type="SAM" id="Phobius"/>
    </source>
</evidence>
<evidence type="ECO:0000256" key="3">
    <source>
        <dbReference type="SAM" id="MobiDB-lite"/>
    </source>
</evidence>
<name>A0A5N5TQ37_9CRUS</name>
<dbReference type="GO" id="GO:0016616">
    <property type="term" value="F:oxidoreductase activity, acting on the CH-OH group of donors, NAD or NADP as acceptor"/>
    <property type="evidence" value="ECO:0007669"/>
    <property type="project" value="InterPro"/>
</dbReference>
<evidence type="ECO:0000256" key="2">
    <source>
        <dbReference type="ARBA" id="ARBA00023002"/>
    </source>
</evidence>
<dbReference type="EMBL" id="SEYY01000010">
    <property type="protein sequence ID" value="KAB7508212.1"/>
    <property type="molecule type" value="Genomic_DNA"/>
</dbReference>
<comment type="caution">
    <text evidence="6">The sequence shown here is derived from an EMBL/GenBank/DDBJ whole genome shotgun (WGS) entry which is preliminary data.</text>
</comment>
<dbReference type="InterPro" id="IPR050177">
    <property type="entry name" value="Lipid_A_modif_metabolic_enz"/>
</dbReference>
<accession>A0A5N5TQ37</accession>
<proteinExistence type="inferred from homology"/>
<keyword evidence="7" id="KW-1185">Reference proteome</keyword>
<keyword evidence="4" id="KW-0812">Transmembrane</keyword>
<gene>
    <name evidence="6" type="ORF">Anas_02915</name>
</gene>
<evidence type="ECO:0000259" key="5">
    <source>
        <dbReference type="Pfam" id="PF01073"/>
    </source>
</evidence>
<dbReference type="AlphaFoldDB" id="A0A5N5TQ37"/>
<feature type="region of interest" description="Disordered" evidence="3">
    <location>
        <begin position="31"/>
        <end position="61"/>
    </location>
</feature>